<dbReference type="VEuPathDB" id="FungiDB:SCODWIG_02182"/>
<dbReference type="SUPFAM" id="SSF103473">
    <property type="entry name" value="MFS general substrate transporter"/>
    <property type="match status" value="1"/>
</dbReference>
<proteinExistence type="inferred from homology"/>
<keyword evidence="3" id="KW-1133">Transmembrane helix</keyword>
<keyword evidence="3" id="KW-0472">Membrane</keyword>
<evidence type="ECO:0000256" key="2">
    <source>
        <dbReference type="ARBA" id="ARBA00006727"/>
    </source>
</evidence>
<organism evidence="4 5">
    <name type="scientific">Saccharomycodes ludwigii</name>
    <dbReference type="NCBI Taxonomy" id="36035"/>
    <lineage>
        <taxon>Eukaryota</taxon>
        <taxon>Fungi</taxon>
        <taxon>Dikarya</taxon>
        <taxon>Ascomycota</taxon>
        <taxon>Saccharomycotina</taxon>
        <taxon>Saccharomycetes</taxon>
        <taxon>Saccharomycodales</taxon>
        <taxon>Saccharomycodaceae</taxon>
        <taxon>Saccharomycodes</taxon>
    </lineage>
</organism>
<feature type="transmembrane region" description="Helical" evidence="3">
    <location>
        <begin position="230"/>
        <end position="254"/>
    </location>
</feature>
<evidence type="ECO:0000313" key="4">
    <source>
        <dbReference type="EMBL" id="SSD60421.1"/>
    </source>
</evidence>
<protein>
    <submittedName>
        <fullName evidence="4">Related to Probable transporter MCH4</fullName>
    </submittedName>
</protein>
<evidence type="ECO:0000256" key="3">
    <source>
        <dbReference type="SAM" id="Phobius"/>
    </source>
</evidence>
<dbReference type="InterPro" id="IPR011701">
    <property type="entry name" value="MFS"/>
</dbReference>
<evidence type="ECO:0000313" key="5">
    <source>
        <dbReference type="Proteomes" id="UP000262825"/>
    </source>
</evidence>
<feature type="transmembrane region" description="Helical" evidence="3">
    <location>
        <begin position="175"/>
        <end position="197"/>
    </location>
</feature>
<evidence type="ECO:0000256" key="1">
    <source>
        <dbReference type="ARBA" id="ARBA00004141"/>
    </source>
</evidence>
<name>A0A376B717_9ASCO</name>
<dbReference type="GO" id="GO:0016020">
    <property type="term" value="C:membrane"/>
    <property type="evidence" value="ECO:0007669"/>
    <property type="project" value="UniProtKB-SubCell"/>
</dbReference>
<accession>A0A376B717</accession>
<feature type="transmembrane region" description="Helical" evidence="3">
    <location>
        <begin position="204"/>
        <end position="224"/>
    </location>
</feature>
<feature type="transmembrane region" description="Helical" evidence="3">
    <location>
        <begin position="116"/>
        <end position="137"/>
    </location>
</feature>
<dbReference type="Gene3D" id="1.20.1250.20">
    <property type="entry name" value="MFS general substrate transporter like domains"/>
    <property type="match status" value="2"/>
</dbReference>
<feature type="transmembrane region" description="Helical" evidence="3">
    <location>
        <begin position="398"/>
        <end position="419"/>
    </location>
</feature>
<dbReference type="PANTHER" id="PTHR11360:SF295">
    <property type="entry name" value="TRANSPORTER MCH4-RELATED"/>
    <property type="match status" value="1"/>
</dbReference>
<feature type="transmembrane region" description="Helical" evidence="3">
    <location>
        <begin position="337"/>
        <end position="358"/>
    </location>
</feature>
<dbReference type="Pfam" id="PF07690">
    <property type="entry name" value="MFS_1"/>
    <property type="match status" value="1"/>
</dbReference>
<sequence>MNTSTTTATSPKLPKETLQETKITLGTTRVRCSESSITTEAIANIEDDKQNKQKENTYEWDDEDKLLKFPDGGPRAYLSLFGSMCGLITVFGVLNSVGAIQAYLQENQLKNEKNSTISWIFAIYTFTLFFSCIFCGCYFDRNGCSKINYLASICCIVGIFCMAECTKVYQFILSFSILFGFGSGILMTSLISCVATFFKKKRGIANSIASLGGSIGGIVFPIMLRKLYSLIGFANAIRVLGGIVTFTLIISLLLTSENPLVMNYVQSDNHTKGYVGWMKKLKIYLKNSIDVKSIFNYRNPKFLFCYLGCAFAENGLTVSATYFASYCITRGVSQSKAYSLVTVINAFGVLGRISGYIADKYTGKFQMLVISLLLITILNFVMWLPFGYDLKVLYAYSALYGFVCSSILSLTPVAIGQICKIEEFGVKYGTMYFITALLSLPIIEIGGVIIGNGQSIASYNKFIIYCTILNLSSGICYAISRIQTIGFKKGKF</sequence>
<dbReference type="GO" id="GO:0022857">
    <property type="term" value="F:transmembrane transporter activity"/>
    <property type="evidence" value="ECO:0007669"/>
    <property type="project" value="InterPro"/>
</dbReference>
<dbReference type="AlphaFoldDB" id="A0A376B717"/>
<dbReference type="InterPro" id="IPR050327">
    <property type="entry name" value="Proton-linked_MCT"/>
</dbReference>
<feature type="transmembrane region" description="Helical" evidence="3">
    <location>
        <begin position="77"/>
        <end position="104"/>
    </location>
</feature>
<feature type="transmembrane region" description="Helical" evidence="3">
    <location>
        <begin position="302"/>
        <end position="325"/>
    </location>
</feature>
<dbReference type="InterPro" id="IPR036259">
    <property type="entry name" value="MFS_trans_sf"/>
</dbReference>
<gene>
    <name evidence="4" type="ORF">SCODWIG_02182</name>
</gene>
<feature type="transmembrane region" description="Helical" evidence="3">
    <location>
        <begin position="462"/>
        <end position="480"/>
    </location>
</feature>
<feature type="transmembrane region" description="Helical" evidence="3">
    <location>
        <begin position="149"/>
        <end position="169"/>
    </location>
</feature>
<dbReference type="Proteomes" id="UP000262825">
    <property type="component" value="Unassembled WGS sequence"/>
</dbReference>
<comment type="similarity">
    <text evidence="2">Belongs to the major facilitator superfamily. Monocarboxylate porter (TC 2.A.1.13) family.</text>
</comment>
<dbReference type="GO" id="GO:0032218">
    <property type="term" value="P:riboflavin transport"/>
    <property type="evidence" value="ECO:0007669"/>
    <property type="project" value="TreeGrafter"/>
</dbReference>
<keyword evidence="5" id="KW-1185">Reference proteome</keyword>
<comment type="subcellular location">
    <subcellularLocation>
        <location evidence="1">Membrane</location>
        <topology evidence="1">Multi-pass membrane protein</topology>
    </subcellularLocation>
</comment>
<dbReference type="PANTHER" id="PTHR11360">
    <property type="entry name" value="MONOCARBOXYLATE TRANSPORTER"/>
    <property type="match status" value="1"/>
</dbReference>
<feature type="transmembrane region" description="Helical" evidence="3">
    <location>
        <begin position="431"/>
        <end position="450"/>
    </location>
</feature>
<dbReference type="EMBL" id="UFAJ01000350">
    <property type="protein sequence ID" value="SSD60421.1"/>
    <property type="molecule type" value="Genomic_DNA"/>
</dbReference>
<keyword evidence="3" id="KW-0812">Transmembrane</keyword>
<reference evidence="5" key="1">
    <citation type="submission" date="2018-06" db="EMBL/GenBank/DDBJ databases">
        <authorList>
            <person name="Guldener U."/>
        </authorList>
    </citation>
    <scope>NUCLEOTIDE SEQUENCE [LARGE SCALE GENOMIC DNA]</scope>
    <source>
        <strain evidence="5">UTAD17</strain>
    </source>
</reference>
<feature type="transmembrane region" description="Helical" evidence="3">
    <location>
        <begin position="365"/>
        <end position="386"/>
    </location>
</feature>